<protein>
    <submittedName>
        <fullName evidence="1">Uncharacterized protein</fullName>
    </submittedName>
</protein>
<reference evidence="1" key="1">
    <citation type="submission" date="2020-11" db="EMBL/GenBank/DDBJ databases">
        <authorList>
            <person name="Tran Van P."/>
        </authorList>
    </citation>
    <scope>NUCLEOTIDE SEQUENCE</scope>
</reference>
<dbReference type="AlphaFoldDB" id="A0A7R9FJC9"/>
<proteinExistence type="predicted"/>
<evidence type="ECO:0000313" key="1">
    <source>
        <dbReference type="EMBL" id="CAD7453833.1"/>
    </source>
</evidence>
<organism evidence="1">
    <name type="scientific">Timema tahoe</name>
    <dbReference type="NCBI Taxonomy" id="61484"/>
    <lineage>
        <taxon>Eukaryota</taxon>
        <taxon>Metazoa</taxon>
        <taxon>Ecdysozoa</taxon>
        <taxon>Arthropoda</taxon>
        <taxon>Hexapoda</taxon>
        <taxon>Insecta</taxon>
        <taxon>Pterygota</taxon>
        <taxon>Neoptera</taxon>
        <taxon>Polyneoptera</taxon>
        <taxon>Phasmatodea</taxon>
        <taxon>Timematodea</taxon>
        <taxon>Timematoidea</taxon>
        <taxon>Timematidae</taxon>
        <taxon>Timema</taxon>
    </lineage>
</organism>
<name>A0A7R9FJC9_9NEOP</name>
<sequence length="267" mass="30217">MLSLSVGDMNAKYPTTSSHDTQDVALKSLQMAREQWFPNFVMHPWFHSKSPSHQDLNQIRELQSQIARKKAELLLDHIVFRDGIMWDVSGEAIVNDMPLRGPNIVDLINSQQEKSSMDPHNKPGIYWIAVFIDKNGVRELFDSYDVGILPPLKRLRPINVCYVFPSEAGYGWTHLAVSVDVDAGTVTLIQDCQPPRQQPLAGSTAASSRVAISIPDDALVYFRQEPGFKKKFLGTMQVAKIQPLTRKNHLPWICEAVPKKQHYVTQQ</sequence>
<accession>A0A7R9FJC9</accession>
<dbReference type="EMBL" id="OE000440">
    <property type="protein sequence ID" value="CAD7453833.1"/>
    <property type="molecule type" value="Genomic_DNA"/>
</dbReference>
<gene>
    <name evidence="1" type="ORF">TTEB3V08_LOCUS1950</name>
</gene>